<gene>
    <name evidence="4" type="ORF">C0Z20_04170</name>
</gene>
<dbReference type="PANTHER" id="PTHR43649:SF14">
    <property type="entry name" value="BLR3389 PROTEIN"/>
    <property type="match status" value="1"/>
</dbReference>
<dbReference type="RefSeq" id="WP_026229316.1">
    <property type="nucleotide sequence ID" value="NZ_KB890164.1"/>
</dbReference>
<comment type="caution">
    <text evidence="4">The sequence shown here is derived from an EMBL/GenBank/DDBJ whole genome shotgun (WGS) entry which is preliminary data.</text>
</comment>
<dbReference type="SUPFAM" id="SSF53850">
    <property type="entry name" value="Periplasmic binding protein-like II"/>
    <property type="match status" value="1"/>
</dbReference>
<sequence>MKRLPLLSAFGIALSFASAAHAGTLQLNVAFKGGEQRAVWEQLIQQFEKANPDVTAKVSFVEEETYKVQLPSWLTSVAPDVINWHEGERMAYYARRGLLEDLSTDWQRNGWNSQFASLKTPSSYQGKQFAMPTQYFAWGLYYRKDLFEKAGIKHEPATWDEFLEACRKLKAAGIAPIAVGGRDSWTLAAWFDYLDLRINGYAFHMQLMNGEIPYTDARVKKVYEAWKTLIDDKYFIDNPLSYSLDSVQPLYIQGQAAMMLMGTFLSPGLPAATKAQTGFFRFPTIDTKISAAEDGSAECLNVPARASNKPDARKFLAFIGRPDIDGQLAKGIGTLPANKQAPMPEDPIAKIGFQILSNTTGGVAQFYDRDMTKEMADEGMKGMQRFITDPAKLDEILQHLEETRKRVYHLS</sequence>
<dbReference type="AlphaFoldDB" id="A0A2N7X9Y5"/>
<evidence type="ECO:0000313" key="4">
    <source>
        <dbReference type="EMBL" id="PMS38285.1"/>
    </source>
</evidence>
<dbReference type="Gene3D" id="3.40.190.10">
    <property type="entry name" value="Periplasmic binding protein-like II"/>
    <property type="match status" value="2"/>
</dbReference>
<evidence type="ECO:0000256" key="1">
    <source>
        <dbReference type="ARBA" id="ARBA00004418"/>
    </source>
</evidence>
<reference evidence="4 5" key="1">
    <citation type="submission" date="2018-01" db="EMBL/GenBank/DDBJ databases">
        <title>Whole genome analyses suggest that Burkholderia sensu lato contains two further novel genera in the rhizoxinica-symbiotica group Mycetohabitans gen. nov., and Trinickia gen. nov.: implications for the evolution of diazotrophy and nodulation in the Burkholderiaceae.</title>
        <authorList>
            <person name="Estrada-de los Santos P."/>
            <person name="Palmer M."/>
            <person name="Chavez-Ramirez B."/>
            <person name="Beukes C."/>
            <person name="Steenkamp E.T."/>
            <person name="Hirsch A.M."/>
            <person name="Manyaka P."/>
            <person name="Maluk M."/>
            <person name="Lafos M."/>
            <person name="Crook M."/>
            <person name="Gross E."/>
            <person name="Simon M.F."/>
            <person name="Bueno dos Reis Junior F."/>
            <person name="Poole P.S."/>
            <person name="Venter S.N."/>
            <person name="James E.K."/>
        </authorList>
    </citation>
    <scope>NUCLEOTIDE SEQUENCE [LARGE SCALE GENOMIC DNA]</scope>
    <source>
        <strain evidence="4 5">JPY 581</strain>
    </source>
</reference>
<accession>A0A2N7X9Y5</accession>
<dbReference type="OrthoDB" id="8858741at2"/>
<organism evidence="4 5">
    <name type="scientific">Trinickia symbiotica</name>
    <dbReference type="NCBI Taxonomy" id="863227"/>
    <lineage>
        <taxon>Bacteria</taxon>
        <taxon>Pseudomonadati</taxon>
        <taxon>Pseudomonadota</taxon>
        <taxon>Betaproteobacteria</taxon>
        <taxon>Burkholderiales</taxon>
        <taxon>Burkholderiaceae</taxon>
        <taxon>Trinickia</taxon>
    </lineage>
</organism>
<comment type="similarity">
    <text evidence="2">Belongs to the bacterial solute-binding protein 1 family.</text>
</comment>
<dbReference type="STRING" id="863227.GCA_000373005_00302"/>
<dbReference type="GO" id="GO:0042597">
    <property type="term" value="C:periplasmic space"/>
    <property type="evidence" value="ECO:0007669"/>
    <property type="project" value="UniProtKB-SubCell"/>
</dbReference>
<evidence type="ECO:0000256" key="3">
    <source>
        <dbReference type="SAM" id="SignalP"/>
    </source>
</evidence>
<keyword evidence="3" id="KW-0732">Signal</keyword>
<evidence type="ECO:0000313" key="5">
    <source>
        <dbReference type="Proteomes" id="UP000235777"/>
    </source>
</evidence>
<dbReference type="PANTHER" id="PTHR43649">
    <property type="entry name" value="ARABINOSE-BINDING PROTEIN-RELATED"/>
    <property type="match status" value="1"/>
</dbReference>
<protein>
    <submittedName>
        <fullName evidence="4">Sugar ABC transporter substrate-binding protein</fullName>
    </submittedName>
</protein>
<feature type="chain" id="PRO_5015009228" evidence="3">
    <location>
        <begin position="23"/>
        <end position="411"/>
    </location>
</feature>
<evidence type="ECO:0000256" key="2">
    <source>
        <dbReference type="ARBA" id="ARBA00008520"/>
    </source>
</evidence>
<dbReference type="Pfam" id="PF01547">
    <property type="entry name" value="SBP_bac_1"/>
    <property type="match status" value="1"/>
</dbReference>
<dbReference type="Proteomes" id="UP000235777">
    <property type="component" value="Unassembled WGS sequence"/>
</dbReference>
<dbReference type="InterPro" id="IPR006059">
    <property type="entry name" value="SBP"/>
</dbReference>
<name>A0A2N7X9Y5_9BURK</name>
<comment type="subcellular location">
    <subcellularLocation>
        <location evidence="1">Periplasm</location>
    </subcellularLocation>
</comment>
<proteinExistence type="inferred from homology"/>
<dbReference type="InterPro" id="IPR050490">
    <property type="entry name" value="Bact_solute-bd_prot1"/>
</dbReference>
<dbReference type="EMBL" id="PNYC01000002">
    <property type="protein sequence ID" value="PMS38285.1"/>
    <property type="molecule type" value="Genomic_DNA"/>
</dbReference>
<feature type="signal peptide" evidence="3">
    <location>
        <begin position="1"/>
        <end position="22"/>
    </location>
</feature>
<keyword evidence="5" id="KW-1185">Reference proteome</keyword>